<evidence type="ECO:0000313" key="1">
    <source>
        <dbReference type="EMBL" id="WMB27627.1"/>
    </source>
</evidence>
<gene>
    <name evidence="1" type="ORF">N1496_05665</name>
</gene>
<dbReference type="Proteomes" id="UP001238096">
    <property type="component" value="Chromosome"/>
</dbReference>
<organism evidence="1 2">
    <name type="scientific">Streptococcus didelphis</name>
    <dbReference type="NCBI Taxonomy" id="102886"/>
    <lineage>
        <taxon>Bacteria</taxon>
        <taxon>Bacillati</taxon>
        <taxon>Bacillota</taxon>
        <taxon>Bacilli</taxon>
        <taxon>Lactobacillales</taxon>
        <taxon>Streptococcaceae</taxon>
        <taxon>Streptococcus</taxon>
    </lineage>
</organism>
<protein>
    <submittedName>
        <fullName evidence="1">Uncharacterized protein</fullName>
    </submittedName>
</protein>
<sequence>MKHESVKSLTLYFPEDSFVDIDGEMVYLKEITLSNQKRYFYM</sequence>
<keyword evidence="2" id="KW-1185">Reference proteome</keyword>
<evidence type="ECO:0000313" key="2">
    <source>
        <dbReference type="Proteomes" id="UP001238096"/>
    </source>
</evidence>
<name>A0ABY9LFC1_9STRE</name>
<accession>A0ABY9LFC1</accession>
<reference evidence="2" key="1">
    <citation type="submission" date="2022-10" db="EMBL/GenBank/DDBJ databases">
        <title>Streptococcus didelphis as causative of fatal infections in opossums (Didelphis albiventris).</title>
        <authorList>
            <person name="Breyer G.M."/>
            <person name="Da Silva M.E.R.J."/>
            <person name="Siqueira F.M."/>
        </authorList>
    </citation>
    <scope>NUCLEOTIDE SEQUENCE [LARGE SCALE GENOMIC DNA]</scope>
    <source>
        <strain evidence="2">LBVP101/21</strain>
    </source>
</reference>
<proteinExistence type="predicted"/>
<dbReference type="EMBL" id="CP110509">
    <property type="protein sequence ID" value="WMB27627.1"/>
    <property type="molecule type" value="Genomic_DNA"/>
</dbReference>